<evidence type="ECO:0000313" key="2">
    <source>
        <dbReference type="Proteomes" id="UP001215280"/>
    </source>
</evidence>
<accession>A0AAD7MM85</accession>
<dbReference type="Proteomes" id="UP001215280">
    <property type="component" value="Unassembled WGS sequence"/>
</dbReference>
<evidence type="ECO:0000313" key="1">
    <source>
        <dbReference type="EMBL" id="KAJ7722561.1"/>
    </source>
</evidence>
<keyword evidence="2" id="KW-1185">Reference proteome</keyword>
<proteinExistence type="predicted"/>
<dbReference type="EMBL" id="JARJLG010000256">
    <property type="protein sequence ID" value="KAJ7722561.1"/>
    <property type="molecule type" value="Genomic_DNA"/>
</dbReference>
<organism evidence="1 2">
    <name type="scientific">Mycena maculata</name>
    <dbReference type="NCBI Taxonomy" id="230809"/>
    <lineage>
        <taxon>Eukaryota</taxon>
        <taxon>Fungi</taxon>
        <taxon>Dikarya</taxon>
        <taxon>Basidiomycota</taxon>
        <taxon>Agaricomycotina</taxon>
        <taxon>Agaricomycetes</taxon>
        <taxon>Agaricomycetidae</taxon>
        <taxon>Agaricales</taxon>
        <taxon>Marasmiineae</taxon>
        <taxon>Mycenaceae</taxon>
        <taxon>Mycena</taxon>
    </lineage>
</organism>
<sequence>MWVIQSVLSVHVLLNVVIPYTLFKLIFYSVTNETVENDPIALTKPKKRRCLPPVTPLNCRFGTHIVGFEVKRVILELVWGYNRT</sequence>
<comment type="caution">
    <text evidence="1">The sequence shown here is derived from an EMBL/GenBank/DDBJ whole genome shotgun (WGS) entry which is preliminary data.</text>
</comment>
<protein>
    <submittedName>
        <fullName evidence="1">Uncharacterized protein</fullName>
    </submittedName>
</protein>
<gene>
    <name evidence="1" type="ORF">DFH07DRAFT_856829</name>
</gene>
<reference evidence="1" key="1">
    <citation type="submission" date="2023-03" db="EMBL/GenBank/DDBJ databases">
        <title>Massive genome expansion in bonnet fungi (Mycena s.s.) driven by repeated elements and novel gene families across ecological guilds.</title>
        <authorList>
            <consortium name="Lawrence Berkeley National Laboratory"/>
            <person name="Harder C.B."/>
            <person name="Miyauchi S."/>
            <person name="Viragh M."/>
            <person name="Kuo A."/>
            <person name="Thoen E."/>
            <person name="Andreopoulos B."/>
            <person name="Lu D."/>
            <person name="Skrede I."/>
            <person name="Drula E."/>
            <person name="Henrissat B."/>
            <person name="Morin E."/>
            <person name="Kohler A."/>
            <person name="Barry K."/>
            <person name="LaButti K."/>
            <person name="Morin E."/>
            <person name="Salamov A."/>
            <person name="Lipzen A."/>
            <person name="Mereny Z."/>
            <person name="Hegedus B."/>
            <person name="Baldrian P."/>
            <person name="Stursova M."/>
            <person name="Weitz H."/>
            <person name="Taylor A."/>
            <person name="Grigoriev I.V."/>
            <person name="Nagy L.G."/>
            <person name="Martin F."/>
            <person name="Kauserud H."/>
        </authorList>
    </citation>
    <scope>NUCLEOTIDE SEQUENCE</scope>
    <source>
        <strain evidence="1">CBHHK188m</strain>
    </source>
</reference>
<name>A0AAD7MM85_9AGAR</name>
<dbReference type="AlphaFoldDB" id="A0AAD7MM85"/>